<keyword evidence="3 6" id="KW-0812">Transmembrane</keyword>
<dbReference type="AlphaFoldDB" id="A0A662ZAZ8"/>
<feature type="transmembrane region" description="Helical" evidence="6">
    <location>
        <begin position="452"/>
        <end position="468"/>
    </location>
</feature>
<feature type="transmembrane region" description="Helical" evidence="6">
    <location>
        <begin position="54"/>
        <end position="73"/>
    </location>
</feature>
<evidence type="ECO:0000313" key="7">
    <source>
        <dbReference type="EMBL" id="SFK14560.1"/>
    </source>
</evidence>
<organism evidence="7 8">
    <name type="scientific">Succinivibrio dextrinosolvens</name>
    <dbReference type="NCBI Taxonomy" id="83771"/>
    <lineage>
        <taxon>Bacteria</taxon>
        <taxon>Pseudomonadati</taxon>
        <taxon>Pseudomonadota</taxon>
        <taxon>Gammaproteobacteria</taxon>
        <taxon>Aeromonadales</taxon>
        <taxon>Succinivibrionaceae</taxon>
        <taxon>Succinivibrio</taxon>
    </lineage>
</organism>
<dbReference type="InterPro" id="IPR002797">
    <property type="entry name" value="Polysacc_synth"/>
</dbReference>
<keyword evidence="8" id="KW-1185">Reference proteome</keyword>
<feature type="transmembrane region" description="Helical" evidence="6">
    <location>
        <begin position="94"/>
        <end position="113"/>
    </location>
</feature>
<dbReference type="InterPro" id="IPR050833">
    <property type="entry name" value="Poly_Biosynth_Transport"/>
</dbReference>
<evidence type="ECO:0000256" key="2">
    <source>
        <dbReference type="ARBA" id="ARBA00022475"/>
    </source>
</evidence>
<feature type="transmembrane region" description="Helical" evidence="6">
    <location>
        <begin position="389"/>
        <end position="411"/>
    </location>
</feature>
<feature type="transmembrane region" description="Helical" evidence="6">
    <location>
        <begin position="364"/>
        <end position="383"/>
    </location>
</feature>
<dbReference type="PANTHER" id="PTHR30250:SF11">
    <property type="entry name" value="O-ANTIGEN TRANSPORTER-RELATED"/>
    <property type="match status" value="1"/>
</dbReference>
<accession>A0A662ZAZ8</accession>
<keyword evidence="5 6" id="KW-0472">Membrane</keyword>
<evidence type="ECO:0000256" key="4">
    <source>
        <dbReference type="ARBA" id="ARBA00022989"/>
    </source>
</evidence>
<keyword evidence="2" id="KW-1003">Cell membrane</keyword>
<feature type="transmembrane region" description="Helical" evidence="6">
    <location>
        <begin position="125"/>
        <end position="145"/>
    </location>
</feature>
<feature type="transmembrane region" description="Helical" evidence="6">
    <location>
        <begin position="297"/>
        <end position="317"/>
    </location>
</feature>
<feature type="transmembrane region" description="Helical" evidence="6">
    <location>
        <begin position="21"/>
        <end position="42"/>
    </location>
</feature>
<dbReference type="Proteomes" id="UP000243374">
    <property type="component" value="Unassembled WGS sequence"/>
</dbReference>
<dbReference type="OrthoDB" id="9815248at2"/>
<dbReference type="PANTHER" id="PTHR30250">
    <property type="entry name" value="PST FAMILY PREDICTED COLANIC ACID TRANSPORTER"/>
    <property type="match status" value="1"/>
</dbReference>
<gene>
    <name evidence="7" type="ORF">SAMN04487865_103013</name>
</gene>
<dbReference type="Pfam" id="PF01943">
    <property type="entry name" value="Polysacc_synt"/>
    <property type="match status" value="1"/>
</dbReference>
<evidence type="ECO:0000256" key="3">
    <source>
        <dbReference type="ARBA" id="ARBA00022692"/>
    </source>
</evidence>
<name>A0A662ZAZ8_9GAMM</name>
<dbReference type="EMBL" id="FOSF01000030">
    <property type="protein sequence ID" value="SFK14560.1"/>
    <property type="molecule type" value="Genomic_DNA"/>
</dbReference>
<proteinExistence type="predicted"/>
<evidence type="ECO:0000256" key="5">
    <source>
        <dbReference type="ARBA" id="ARBA00023136"/>
    </source>
</evidence>
<feature type="transmembrane region" description="Helical" evidence="6">
    <location>
        <begin position="184"/>
        <end position="204"/>
    </location>
</feature>
<feature type="transmembrane region" description="Helical" evidence="6">
    <location>
        <begin position="216"/>
        <end position="233"/>
    </location>
</feature>
<keyword evidence="4 6" id="KW-1133">Transmembrane helix</keyword>
<dbReference type="GO" id="GO:0005886">
    <property type="term" value="C:plasma membrane"/>
    <property type="evidence" value="ECO:0007669"/>
    <property type="project" value="UniProtKB-SubCell"/>
</dbReference>
<feature type="transmembrane region" description="Helical" evidence="6">
    <location>
        <begin position="157"/>
        <end position="178"/>
    </location>
</feature>
<protein>
    <submittedName>
        <fullName evidence="7">Membrane protein involved in the export of O-antigen and teichoic acid</fullName>
    </submittedName>
</protein>
<evidence type="ECO:0000313" key="8">
    <source>
        <dbReference type="Proteomes" id="UP000243374"/>
    </source>
</evidence>
<reference evidence="7 8" key="1">
    <citation type="submission" date="2016-10" db="EMBL/GenBank/DDBJ databases">
        <authorList>
            <person name="Varghese N."/>
            <person name="Submissions S."/>
        </authorList>
    </citation>
    <scope>NUCLEOTIDE SEQUENCE [LARGE SCALE GENOMIC DNA]</scope>
    <source>
        <strain evidence="7 8">22B</strain>
    </source>
</reference>
<sequence>MIIIRQLVDKYQRASKTMKASLWFIVCYMIQRGMQFIGMPIFTRIMTADEYGMYAVFLSWFNLLCIFTSLNIYSGTFNKAMIKYEKERDSYISSIQWLTLLLGFLFSFIIIIFNESITNQTGYSIKFQILMCLHLILFPSLQYWSQKQRFLFEYKKLVFISLTNSICSLIFGVIITIISDDKSFSLIAVTVIIESFICSFLFFCNYKKQAPIFSKNYWQWSMIMALPLIPHYVSELLLGHADRIMISYICGSAKAGIYNIVYQISMVMTIIRTGINGAFAPWLYYSLKNKDYIDIRTNSKALTIMMFMLTVFFMLIGPEILRLAAPESYYEAVVGIPAIMIGCFFIYVYVLFMYVEIYLEKTKGVAVASIIAALTNILLNYIFIPKFGYLAAAYTTLISYILLAVMHYIFLRLSIGHDEKFSLVYDFKFLFITSFLIILLGGLIIYLYDFPLLRLMSLLTLIIVGYLNRTKVLHTYSQLRSKK</sequence>
<feature type="transmembrane region" description="Helical" evidence="6">
    <location>
        <begin position="260"/>
        <end position="285"/>
    </location>
</feature>
<feature type="transmembrane region" description="Helical" evidence="6">
    <location>
        <begin position="423"/>
        <end position="446"/>
    </location>
</feature>
<comment type="subcellular location">
    <subcellularLocation>
        <location evidence="1">Cell membrane</location>
        <topology evidence="1">Multi-pass membrane protein</topology>
    </subcellularLocation>
</comment>
<evidence type="ECO:0000256" key="6">
    <source>
        <dbReference type="SAM" id="Phobius"/>
    </source>
</evidence>
<evidence type="ECO:0000256" key="1">
    <source>
        <dbReference type="ARBA" id="ARBA00004651"/>
    </source>
</evidence>
<feature type="transmembrane region" description="Helical" evidence="6">
    <location>
        <begin position="329"/>
        <end position="352"/>
    </location>
</feature>